<organism evidence="2 3">
    <name type="scientific">Sulfobacillus thermosulfidooxidans (strain DSM 9293 / VKM B-1269 / AT-1)</name>
    <dbReference type="NCBI Taxonomy" id="929705"/>
    <lineage>
        <taxon>Bacteria</taxon>
        <taxon>Bacillati</taxon>
        <taxon>Bacillota</taxon>
        <taxon>Clostridia</taxon>
        <taxon>Eubacteriales</taxon>
        <taxon>Clostridiales Family XVII. Incertae Sedis</taxon>
        <taxon>Sulfobacillus</taxon>
    </lineage>
</organism>
<keyword evidence="3" id="KW-1185">Reference proteome</keyword>
<dbReference type="AlphaFoldDB" id="A0A1W1WP93"/>
<feature type="domain" description="DUF7768" evidence="1">
    <location>
        <begin position="77"/>
        <end position="165"/>
    </location>
</feature>
<dbReference type="Gene3D" id="3.40.50.10400">
    <property type="entry name" value="Hypothetical protein PA1492"/>
    <property type="match status" value="1"/>
</dbReference>
<dbReference type="RefSeq" id="WP_084662067.1">
    <property type="nucleotide sequence ID" value="NZ_FWWY01000002.1"/>
</dbReference>
<dbReference type="EMBL" id="FWWY01000002">
    <property type="protein sequence ID" value="SMC08035.1"/>
    <property type="molecule type" value="Genomic_DNA"/>
</dbReference>
<dbReference type="Pfam" id="PF24963">
    <property type="entry name" value="DUF7768"/>
    <property type="match status" value="1"/>
</dbReference>
<accession>A0A1W1WP93</accession>
<evidence type="ECO:0000313" key="3">
    <source>
        <dbReference type="Proteomes" id="UP000192660"/>
    </source>
</evidence>
<proteinExistence type="predicted"/>
<gene>
    <name evidence="2" type="ORF">SAMN00768000_3606</name>
</gene>
<evidence type="ECO:0000259" key="1">
    <source>
        <dbReference type="Pfam" id="PF24963"/>
    </source>
</evidence>
<evidence type="ECO:0000313" key="2">
    <source>
        <dbReference type="EMBL" id="SMC08035.1"/>
    </source>
</evidence>
<reference evidence="3" key="1">
    <citation type="submission" date="2017-04" db="EMBL/GenBank/DDBJ databases">
        <authorList>
            <person name="Varghese N."/>
            <person name="Submissions S."/>
        </authorList>
    </citation>
    <scope>NUCLEOTIDE SEQUENCE [LARGE SCALE GENOMIC DNA]</scope>
    <source>
        <strain evidence="3">DSM 9293</strain>
    </source>
</reference>
<sequence length="191" mass="20610">MALAPIPTIPCWQLIPEGPAIQGIDPAGTVRFITQDFGAVLQSLGDAAPDTERMAVCAAAWLGIRPDTVPVSRRLWAYVCSPFAAPTATQQQRHRIWAQQLARLAWSHGFWPIVPHLYAPQFLDDTDPAERTLGLAWGLQQLAQCSVVYVLAVPPSPGMQAELAALTPDHVVCHVPLDALPPLPTSCTANP</sequence>
<dbReference type="InterPro" id="IPR056670">
    <property type="entry name" value="DUF7768"/>
</dbReference>
<name>A0A1W1WP93_SULTA</name>
<dbReference type="Proteomes" id="UP000192660">
    <property type="component" value="Unassembled WGS sequence"/>
</dbReference>
<dbReference type="OrthoDB" id="9807423at2"/>
<protein>
    <recommendedName>
        <fullName evidence="1">DUF7768 domain-containing protein</fullName>
    </recommendedName>
</protein>